<dbReference type="GO" id="GO:0003824">
    <property type="term" value="F:catalytic activity"/>
    <property type="evidence" value="ECO:0007669"/>
    <property type="project" value="InterPro"/>
</dbReference>
<dbReference type="Proteomes" id="UP000245590">
    <property type="component" value="Unassembled WGS sequence"/>
</dbReference>
<dbReference type="InterPro" id="IPR021269">
    <property type="entry name" value="DUF2848"/>
</dbReference>
<dbReference type="RefSeq" id="WP_109276068.1">
    <property type="nucleotide sequence ID" value="NZ_QFKX01000004.1"/>
</dbReference>
<comment type="caution">
    <text evidence="1">The sequence shown here is derived from an EMBL/GenBank/DDBJ whole genome shotgun (WGS) entry which is preliminary data.</text>
</comment>
<sequence>MTPLQFSLPNGDFVRLEVAQLLNAGYAGRDQGEVRAHIEELAQLGILGPATTPAMYPVSPYLAQQTDTVTVQHSRTSGEAEWALLHDGERFFLTLACDHTDRALEVHGVAWSKNASPDVLAAEAWPLDEIREHLDEIRVRAWVTVGEERSMIQDAALGALMTPDAWIEKLRDLDLLKPGTVLLSGTPIMLPDVDQFGRRWDLEMHDPVLDRTMSLGYDVEIMPEPIG</sequence>
<evidence type="ECO:0000313" key="1">
    <source>
        <dbReference type="EMBL" id="PWH05712.1"/>
    </source>
</evidence>
<dbReference type="InterPro" id="IPR036663">
    <property type="entry name" value="Fumarylacetoacetase_C_sf"/>
</dbReference>
<gene>
    <name evidence="1" type="ORF">DEO23_10900</name>
</gene>
<name>A0A2U2RIK0_9MICO</name>
<dbReference type="AlphaFoldDB" id="A0A2U2RIK0"/>
<dbReference type="EMBL" id="QFKX01000004">
    <property type="protein sequence ID" value="PWH05712.1"/>
    <property type="molecule type" value="Genomic_DNA"/>
</dbReference>
<evidence type="ECO:0000313" key="2">
    <source>
        <dbReference type="Proteomes" id="UP000245590"/>
    </source>
</evidence>
<dbReference type="SUPFAM" id="SSF56529">
    <property type="entry name" value="FAH"/>
    <property type="match status" value="1"/>
</dbReference>
<protein>
    <submittedName>
        <fullName evidence="1">DUF2848 domain-containing protein</fullName>
    </submittedName>
</protein>
<dbReference type="OrthoDB" id="9792678at2"/>
<accession>A0A2U2RIK0</accession>
<dbReference type="Pfam" id="PF11010">
    <property type="entry name" value="DUF2848"/>
    <property type="match status" value="1"/>
</dbReference>
<keyword evidence="2" id="KW-1185">Reference proteome</keyword>
<proteinExistence type="predicted"/>
<organism evidence="1 2">
    <name type="scientific">Brachybacterium endophyticum</name>
    <dbReference type="NCBI Taxonomy" id="2182385"/>
    <lineage>
        <taxon>Bacteria</taxon>
        <taxon>Bacillati</taxon>
        <taxon>Actinomycetota</taxon>
        <taxon>Actinomycetes</taxon>
        <taxon>Micrococcales</taxon>
        <taxon>Dermabacteraceae</taxon>
        <taxon>Brachybacterium</taxon>
    </lineage>
</organism>
<reference evidence="1 2" key="1">
    <citation type="submission" date="2018-05" db="EMBL/GenBank/DDBJ databases">
        <title>Brachybacterium sp. M1HQ-2T, whole genome shotgun sequence.</title>
        <authorList>
            <person name="Tuo L."/>
        </authorList>
    </citation>
    <scope>NUCLEOTIDE SEQUENCE [LARGE SCALE GENOMIC DNA]</scope>
    <source>
        <strain evidence="1 2">M1HQ-2</strain>
    </source>
</reference>